<feature type="region of interest" description="Disordered" evidence="1">
    <location>
        <begin position="1"/>
        <end position="26"/>
    </location>
</feature>
<gene>
    <name evidence="2" type="ORF">K1Y72_09605</name>
</gene>
<keyword evidence="3" id="KW-1185">Reference proteome</keyword>
<name>A0ABS7FQX0_9ACTN</name>
<dbReference type="EMBL" id="JAIBOA010000005">
    <property type="protein sequence ID" value="MBW8482620.1"/>
    <property type="molecule type" value="Genomic_DNA"/>
</dbReference>
<accession>A0ABS7FQX0</accession>
<evidence type="ECO:0000256" key="1">
    <source>
        <dbReference type="SAM" id="MobiDB-lite"/>
    </source>
</evidence>
<protein>
    <submittedName>
        <fullName evidence="2">Uncharacterized protein</fullName>
    </submittedName>
</protein>
<dbReference type="RefSeq" id="WP_220165291.1">
    <property type="nucleotide sequence ID" value="NZ_JAIBOA010000005.1"/>
</dbReference>
<sequence>MRPRTKRRPRQEEAPRPETPSAPGGRTLLPLRSLILLVLAADCGVLGFHHPAMTTAIGASVVMLVALNNLVE</sequence>
<evidence type="ECO:0000313" key="2">
    <source>
        <dbReference type="EMBL" id="MBW8482620.1"/>
    </source>
</evidence>
<proteinExistence type="predicted"/>
<reference evidence="2 3" key="1">
    <citation type="submission" date="2021-07" db="EMBL/GenBank/DDBJ databases">
        <title>Actinomadura sp. PM05-2 isolated from lichen.</title>
        <authorList>
            <person name="Somphong A."/>
            <person name="Phongsopitanun W."/>
            <person name="Tanasupawat S."/>
            <person name="Peongsungnone V."/>
        </authorList>
    </citation>
    <scope>NUCLEOTIDE SEQUENCE [LARGE SCALE GENOMIC DNA]</scope>
    <source>
        <strain evidence="2 3">PM05-2</strain>
    </source>
</reference>
<comment type="caution">
    <text evidence="2">The sequence shown here is derived from an EMBL/GenBank/DDBJ whole genome shotgun (WGS) entry which is preliminary data.</text>
</comment>
<dbReference type="Proteomes" id="UP000774570">
    <property type="component" value="Unassembled WGS sequence"/>
</dbReference>
<evidence type="ECO:0000313" key="3">
    <source>
        <dbReference type="Proteomes" id="UP000774570"/>
    </source>
</evidence>
<organism evidence="2 3">
    <name type="scientific">Actinomadura parmotrematis</name>
    <dbReference type="NCBI Taxonomy" id="2864039"/>
    <lineage>
        <taxon>Bacteria</taxon>
        <taxon>Bacillati</taxon>
        <taxon>Actinomycetota</taxon>
        <taxon>Actinomycetes</taxon>
        <taxon>Streptosporangiales</taxon>
        <taxon>Thermomonosporaceae</taxon>
        <taxon>Actinomadura</taxon>
    </lineage>
</organism>